<dbReference type="InterPro" id="IPR003737">
    <property type="entry name" value="GlcNAc_PI_deacetylase-related"/>
</dbReference>
<dbReference type="InterPro" id="IPR024078">
    <property type="entry name" value="LmbE-like_dom_sf"/>
</dbReference>
<name>A0A4Q1C3I2_9BACT</name>
<protein>
    <submittedName>
        <fullName evidence="1">PIG-L family deacetylase</fullName>
    </submittedName>
</protein>
<proteinExistence type="predicted"/>
<dbReference type="EMBL" id="SDHX01000002">
    <property type="protein sequence ID" value="RXK52892.1"/>
    <property type="molecule type" value="Genomic_DNA"/>
</dbReference>
<dbReference type="AlphaFoldDB" id="A0A4Q1C3I2"/>
<evidence type="ECO:0000313" key="1">
    <source>
        <dbReference type="EMBL" id="RXK52892.1"/>
    </source>
</evidence>
<reference evidence="1 2" key="1">
    <citation type="submission" date="2019-01" db="EMBL/GenBank/DDBJ databases">
        <title>Lacunisphaera sp. strain TWA-58.</title>
        <authorList>
            <person name="Chen W.-M."/>
        </authorList>
    </citation>
    <scope>NUCLEOTIDE SEQUENCE [LARGE SCALE GENOMIC DNA]</scope>
    <source>
        <strain evidence="1 2">TWA-58</strain>
    </source>
</reference>
<dbReference type="SUPFAM" id="SSF102588">
    <property type="entry name" value="LmbE-like"/>
    <property type="match status" value="1"/>
</dbReference>
<evidence type="ECO:0000313" key="2">
    <source>
        <dbReference type="Proteomes" id="UP000290218"/>
    </source>
</evidence>
<comment type="caution">
    <text evidence="1">The sequence shown here is derived from an EMBL/GenBank/DDBJ whole genome shotgun (WGS) entry which is preliminary data.</text>
</comment>
<gene>
    <name evidence="1" type="ORF">ESB00_14365</name>
</gene>
<dbReference type="Proteomes" id="UP000290218">
    <property type="component" value="Unassembled WGS sequence"/>
</dbReference>
<dbReference type="RefSeq" id="WP_129048482.1">
    <property type="nucleotide sequence ID" value="NZ_SDHX01000002.1"/>
</dbReference>
<keyword evidence="2" id="KW-1185">Reference proteome</keyword>
<dbReference type="Gene3D" id="3.40.50.10320">
    <property type="entry name" value="LmbE-like"/>
    <property type="match status" value="1"/>
</dbReference>
<dbReference type="Pfam" id="PF02585">
    <property type="entry name" value="PIG-L"/>
    <property type="match status" value="1"/>
</dbReference>
<organism evidence="1 2">
    <name type="scientific">Oleiharenicola lentus</name>
    <dbReference type="NCBI Taxonomy" id="2508720"/>
    <lineage>
        <taxon>Bacteria</taxon>
        <taxon>Pseudomonadati</taxon>
        <taxon>Verrucomicrobiota</taxon>
        <taxon>Opitutia</taxon>
        <taxon>Opitutales</taxon>
        <taxon>Opitutaceae</taxon>
        <taxon>Oleiharenicola</taxon>
    </lineage>
</organism>
<dbReference type="OrthoDB" id="9815144at2"/>
<accession>A0A4Q1C3I2</accession>
<sequence>MLFTPPRVGYAVLVFGLGLVTAAVAQRPRFNPQGDYAYDLAATATAMVNVDLKPDGFAWPAEARPGDTVFLEINVAVEGGEVPEITAARGGVSVRQAFEIGARGRRFLDLSPLRAAAEDTVVLSGRSVAWQTGKARLFFHRNAPLAGRRVLVLAPHPDDAEIAAFGLYRQTGADVITVTAGDAGGENFGTLFPEPAEHFRIKGWIRTWDSISVPFYGGVLPGKARNLGYYDGVLRQMQAAPATVVPPLRAKLDEPGYYRSFNMDSGLRARPFKGTWQALVDDLVWELKRVNPEVIAAPHPLLDAHPDHQFTTIALIEALTKWKGRCELLLYTNHALENEAWPLGDRAAMSGLPPTSRPELFFSGLRSLPLSPLDQKLKLVALEDMHDLRAFDLRDGTPPVTEEVRASWKHHDYYRRGPRPNELFFVLTREDAMRLREAFLARR</sequence>